<feature type="compositionally biased region" description="Low complexity" evidence="1">
    <location>
        <begin position="20"/>
        <end position="39"/>
    </location>
</feature>
<comment type="caution">
    <text evidence="3">The sequence shown here is derived from an EMBL/GenBank/DDBJ whole genome shotgun (WGS) entry which is preliminary data.</text>
</comment>
<dbReference type="RefSeq" id="WP_272090052.1">
    <property type="nucleotide sequence ID" value="NZ_JAQNDL010000003.1"/>
</dbReference>
<dbReference type="SUPFAM" id="SSF50998">
    <property type="entry name" value="Quinoprotein alcohol dehydrogenase-like"/>
    <property type="match status" value="1"/>
</dbReference>
<keyword evidence="2" id="KW-0732">Signal</keyword>
<keyword evidence="4" id="KW-1185">Reference proteome</keyword>
<evidence type="ECO:0000313" key="4">
    <source>
        <dbReference type="Proteomes" id="UP001221686"/>
    </source>
</evidence>
<evidence type="ECO:0000256" key="1">
    <source>
        <dbReference type="SAM" id="MobiDB-lite"/>
    </source>
</evidence>
<accession>A0ABT5E6S0</accession>
<dbReference type="EMBL" id="JAQNDL010000003">
    <property type="protein sequence ID" value="MDC0721549.1"/>
    <property type="molecule type" value="Genomic_DNA"/>
</dbReference>
<name>A0ABT5E6S0_9BACT</name>
<organism evidence="3 4">
    <name type="scientific">Nannocystis bainbridge</name>
    <dbReference type="NCBI Taxonomy" id="2995303"/>
    <lineage>
        <taxon>Bacteria</taxon>
        <taxon>Pseudomonadati</taxon>
        <taxon>Myxococcota</taxon>
        <taxon>Polyangia</taxon>
        <taxon>Nannocystales</taxon>
        <taxon>Nannocystaceae</taxon>
        <taxon>Nannocystis</taxon>
    </lineage>
</organism>
<evidence type="ECO:0000313" key="3">
    <source>
        <dbReference type="EMBL" id="MDC0721549.1"/>
    </source>
</evidence>
<proteinExistence type="predicted"/>
<protein>
    <submittedName>
        <fullName evidence="3">Uncharacterized protein</fullName>
    </submittedName>
</protein>
<feature type="region of interest" description="Disordered" evidence="1">
    <location>
        <begin position="19"/>
        <end position="77"/>
    </location>
</feature>
<evidence type="ECO:0000256" key="2">
    <source>
        <dbReference type="SAM" id="SignalP"/>
    </source>
</evidence>
<sequence length="452" mass="46661">MTRATIAALTSWSLLLACNDSSAGTDGSTSSSSGTEAPTGGPPPTGTSGELETTTTGDPSGDPSTGDPPAPVCRPGEVGGALQWARSAAELPGFMPGLAGARDGAAVVAGRTAVGDDGDAFVELRDAEGAAVWSDSYAGANGLQDGAVDVAIDASGFVHVLVEETILAVEGEMMGTYDARLVVLRFAPDGAHVWRWELARPPAQPWTSYSPLGQLATDGATIFVLAGSYEEPFKHVRLDTAGNVLGEAILAPPDNADYKVRHDLGADGSVVLAARTESPEGLWIARFDDHGAPSWEHALEGDPTEPRAVLVGEAGAAYLLETPDAKPSPLSLRKFASDGAVAWTMPLPDASAESLRFGDGLRQDGALLLVGGVEKPPQPGNEWGQRKDLWVGLMAADGALLWSFEHEFGLPYSWGDANTAAFTSDGAVIVSGAFLGEDGGTQQPWLGRLCGG</sequence>
<feature type="chain" id="PRO_5045328362" evidence="2">
    <location>
        <begin position="24"/>
        <end position="452"/>
    </location>
</feature>
<dbReference type="InterPro" id="IPR011047">
    <property type="entry name" value="Quinoprotein_ADH-like_sf"/>
</dbReference>
<reference evidence="3 4" key="1">
    <citation type="submission" date="2022-11" db="EMBL/GenBank/DDBJ databases">
        <title>Minimal conservation of predation-associated metabolite biosynthetic gene clusters underscores biosynthetic potential of Myxococcota including descriptions for ten novel species: Archangium lansinium sp. nov., Myxococcus landrumus sp. nov., Nannocystis bai.</title>
        <authorList>
            <person name="Ahearne A."/>
            <person name="Stevens C."/>
            <person name="Dowd S."/>
        </authorList>
    </citation>
    <scope>NUCLEOTIDE SEQUENCE [LARGE SCALE GENOMIC DNA]</scope>
    <source>
        <strain evidence="3 4">BB15-2</strain>
    </source>
</reference>
<dbReference type="PROSITE" id="PS51257">
    <property type="entry name" value="PROKAR_LIPOPROTEIN"/>
    <property type="match status" value="1"/>
</dbReference>
<dbReference type="Proteomes" id="UP001221686">
    <property type="component" value="Unassembled WGS sequence"/>
</dbReference>
<gene>
    <name evidence="3" type="ORF">POL25_31870</name>
</gene>
<feature type="compositionally biased region" description="Low complexity" evidence="1">
    <location>
        <begin position="46"/>
        <end position="65"/>
    </location>
</feature>
<feature type="signal peptide" evidence="2">
    <location>
        <begin position="1"/>
        <end position="23"/>
    </location>
</feature>